<dbReference type="RefSeq" id="WP_124973196.1">
    <property type="nucleotide sequence ID" value="NZ_RQVS01000012.1"/>
</dbReference>
<keyword evidence="1" id="KW-1133">Transmembrane helix</keyword>
<keyword evidence="1" id="KW-0472">Membrane</keyword>
<comment type="caution">
    <text evidence="2">The sequence shown here is derived from an EMBL/GenBank/DDBJ whole genome shotgun (WGS) entry which is preliminary data.</text>
</comment>
<protein>
    <submittedName>
        <fullName evidence="2">DUF485 domain-containing protein</fullName>
    </submittedName>
</protein>
<evidence type="ECO:0000256" key="1">
    <source>
        <dbReference type="SAM" id="Phobius"/>
    </source>
</evidence>
<dbReference type="AlphaFoldDB" id="A0A3P3VZM1"/>
<accession>A0A3P3VZM1</accession>
<feature type="transmembrane region" description="Helical" evidence="1">
    <location>
        <begin position="67"/>
        <end position="89"/>
    </location>
</feature>
<proteinExistence type="predicted"/>
<organism evidence="2 3">
    <name type="scientific">Gulosibacter macacae</name>
    <dbReference type="NCBI Taxonomy" id="2488791"/>
    <lineage>
        <taxon>Bacteria</taxon>
        <taxon>Bacillati</taxon>
        <taxon>Actinomycetota</taxon>
        <taxon>Actinomycetes</taxon>
        <taxon>Micrococcales</taxon>
        <taxon>Microbacteriaceae</taxon>
        <taxon>Gulosibacter</taxon>
    </lineage>
</organism>
<evidence type="ECO:0000313" key="3">
    <source>
        <dbReference type="Proteomes" id="UP000274391"/>
    </source>
</evidence>
<keyword evidence="3" id="KW-1185">Reference proteome</keyword>
<sequence>MQETETATPGVVDYVKIQQTPKFQALRKKQRSFVFPMAIFFLVWYFAFVLLGAFAHDFMATPVFGNINVGLLLGLMQFVTTFAITMWYVRFANRSLDEDAAELRGDLEAIERGEAQA</sequence>
<dbReference type="PANTHER" id="PTHR38441:SF1">
    <property type="entry name" value="MEMBRANE PROTEIN"/>
    <property type="match status" value="1"/>
</dbReference>
<dbReference type="Proteomes" id="UP000274391">
    <property type="component" value="Unassembled WGS sequence"/>
</dbReference>
<keyword evidence="1" id="KW-0812">Transmembrane</keyword>
<gene>
    <name evidence="2" type="ORF">EG850_10405</name>
</gene>
<dbReference type="OrthoDB" id="3543412at2"/>
<dbReference type="Pfam" id="PF04341">
    <property type="entry name" value="DUF485"/>
    <property type="match status" value="1"/>
</dbReference>
<reference evidence="2 3" key="1">
    <citation type="submission" date="2018-11" db="EMBL/GenBank/DDBJ databases">
        <title>YIM 102482-1 draft genome.</title>
        <authorList>
            <person name="Li G."/>
            <person name="Jiang Y."/>
        </authorList>
    </citation>
    <scope>NUCLEOTIDE SEQUENCE [LARGE SCALE GENOMIC DNA]</scope>
    <source>
        <strain evidence="2 3">YIM 102482-1</strain>
    </source>
</reference>
<dbReference type="InterPro" id="IPR007436">
    <property type="entry name" value="DUF485"/>
</dbReference>
<feature type="transmembrane region" description="Helical" evidence="1">
    <location>
        <begin position="33"/>
        <end position="55"/>
    </location>
</feature>
<name>A0A3P3VZM1_9MICO</name>
<dbReference type="PANTHER" id="PTHR38441">
    <property type="entry name" value="INTEGRAL MEMBRANE PROTEIN-RELATED"/>
    <property type="match status" value="1"/>
</dbReference>
<dbReference type="EMBL" id="RQVS01000012">
    <property type="protein sequence ID" value="RRJ86123.1"/>
    <property type="molecule type" value="Genomic_DNA"/>
</dbReference>
<evidence type="ECO:0000313" key="2">
    <source>
        <dbReference type="EMBL" id="RRJ86123.1"/>
    </source>
</evidence>